<dbReference type="AlphaFoldDB" id="A0A3M9NI74"/>
<evidence type="ECO:0000313" key="2">
    <source>
        <dbReference type="EMBL" id="RNI36668.1"/>
    </source>
</evidence>
<evidence type="ECO:0000313" key="3">
    <source>
        <dbReference type="Proteomes" id="UP000267223"/>
    </source>
</evidence>
<accession>A0A3M9NI74</accession>
<comment type="caution">
    <text evidence="2">The sequence shown here is derived from an EMBL/GenBank/DDBJ whole genome shotgun (WGS) entry which is preliminary data.</text>
</comment>
<dbReference type="RefSeq" id="WP_123120586.1">
    <property type="nucleotide sequence ID" value="NZ_RJJR01000007.1"/>
</dbReference>
<dbReference type="Proteomes" id="UP000267223">
    <property type="component" value="Unassembled WGS sequence"/>
</dbReference>
<feature type="signal peptide" evidence="1">
    <location>
        <begin position="1"/>
        <end position="21"/>
    </location>
</feature>
<feature type="chain" id="PRO_5018173903" evidence="1">
    <location>
        <begin position="22"/>
        <end position="175"/>
    </location>
</feature>
<sequence>MKKFLICALSISLLLFSGCQSSDKGDPQKVLHNFLMALSQRDFPKAKTYATQDSDGMISMMEMGMQKMGNNIDEGHAGKMMELVKNMKMSPAKIEGDKATVEVTDSKSNESTDFLLKKEKGDWKVAFDMSTLMKMDSKKMKEHGMDLNSPEARDKMDSAMQKLNEIHSGSDSNSH</sequence>
<protein>
    <submittedName>
        <fullName evidence="2">DUF4878 domain-containing protein</fullName>
    </submittedName>
</protein>
<proteinExistence type="predicted"/>
<keyword evidence="1" id="KW-0732">Signal</keyword>
<dbReference type="EMBL" id="RJJR01000007">
    <property type="protein sequence ID" value="RNI36668.1"/>
    <property type="molecule type" value="Genomic_DNA"/>
</dbReference>
<evidence type="ECO:0000256" key="1">
    <source>
        <dbReference type="SAM" id="SignalP"/>
    </source>
</evidence>
<reference evidence="2 3" key="1">
    <citation type="submission" date="2018-11" db="EMBL/GenBank/DDBJ databases">
        <title>Draft genome sequence of Ferruginibacter sp. BO-59.</title>
        <authorList>
            <person name="Im W.T."/>
        </authorList>
    </citation>
    <scope>NUCLEOTIDE SEQUENCE [LARGE SCALE GENOMIC DNA]</scope>
    <source>
        <strain evidence="2 3">BO-59</strain>
    </source>
</reference>
<gene>
    <name evidence="2" type="ORF">EFY79_10085</name>
</gene>
<organism evidence="2 3">
    <name type="scientific">Hanamia caeni</name>
    <dbReference type="NCBI Taxonomy" id="2294116"/>
    <lineage>
        <taxon>Bacteria</taxon>
        <taxon>Pseudomonadati</taxon>
        <taxon>Bacteroidota</taxon>
        <taxon>Chitinophagia</taxon>
        <taxon>Chitinophagales</taxon>
        <taxon>Chitinophagaceae</taxon>
        <taxon>Hanamia</taxon>
    </lineage>
</organism>
<keyword evidence="3" id="KW-1185">Reference proteome</keyword>
<dbReference type="OrthoDB" id="676228at2"/>
<name>A0A3M9NI74_9BACT</name>
<dbReference type="PROSITE" id="PS51257">
    <property type="entry name" value="PROKAR_LIPOPROTEIN"/>
    <property type="match status" value="1"/>
</dbReference>
<dbReference type="Gene3D" id="3.10.450.50">
    <property type="match status" value="1"/>
</dbReference>